<reference evidence="1 2" key="1">
    <citation type="submission" date="2023-05" db="EMBL/GenBank/DDBJ databases">
        <title>Adaptations of aquatic viruses from atmosphere-close ecosystems of the Central Arctic Ocean.</title>
        <authorList>
            <person name="Rahlff J."/>
            <person name="Holmfeldt K."/>
        </authorList>
    </citation>
    <scope>NUCLEOTIDE SEQUENCE [LARGE SCALE GENOMIC DNA]</scope>
    <source>
        <strain evidence="1 2">Arc14</strain>
    </source>
</reference>
<proteinExistence type="predicted"/>
<organism evidence="1 2">
    <name type="scientific">Flavobacterium frigidarium</name>
    <dbReference type="NCBI Taxonomy" id="99286"/>
    <lineage>
        <taxon>Bacteria</taxon>
        <taxon>Pseudomonadati</taxon>
        <taxon>Bacteroidota</taxon>
        <taxon>Flavobacteriia</taxon>
        <taxon>Flavobacteriales</taxon>
        <taxon>Flavobacteriaceae</taxon>
        <taxon>Flavobacterium</taxon>
    </lineage>
</organism>
<dbReference type="EMBL" id="JASMRN010000010">
    <property type="protein sequence ID" value="MEZ7516059.1"/>
    <property type="molecule type" value="Genomic_DNA"/>
</dbReference>
<gene>
    <name evidence="1" type="ORF">QO192_12290</name>
</gene>
<evidence type="ECO:0000313" key="2">
    <source>
        <dbReference type="Proteomes" id="UP001568894"/>
    </source>
</evidence>
<dbReference type="RefSeq" id="WP_371571014.1">
    <property type="nucleotide sequence ID" value="NZ_JASMRN010000010.1"/>
</dbReference>
<comment type="caution">
    <text evidence="1">The sequence shown here is derived from an EMBL/GenBank/DDBJ whole genome shotgun (WGS) entry which is preliminary data.</text>
</comment>
<protein>
    <submittedName>
        <fullName evidence="1">Uncharacterized protein</fullName>
    </submittedName>
</protein>
<dbReference type="Proteomes" id="UP001568894">
    <property type="component" value="Unassembled WGS sequence"/>
</dbReference>
<accession>A0ABV4KEH9</accession>
<sequence>MKEKLLLHKMQLKRAKEVLQVLEVQKNQIIIELEKNPSCSALNKDLRLIVLDIKITCNEIEQAKSDIDLTQAEILKIV</sequence>
<name>A0ABV4KEH9_9FLAO</name>
<keyword evidence="2" id="KW-1185">Reference proteome</keyword>
<evidence type="ECO:0000313" key="1">
    <source>
        <dbReference type="EMBL" id="MEZ7516059.1"/>
    </source>
</evidence>